<dbReference type="InterPro" id="IPR020818">
    <property type="entry name" value="Chaperonin_GroES"/>
</dbReference>
<dbReference type="InterPro" id="IPR037124">
    <property type="entry name" value="Chaperonin_GroES_sf"/>
</dbReference>
<dbReference type="Gene3D" id="2.30.33.40">
    <property type="entry name" value="GroES chaperonin"/>
    <property type="match status" value="1"/>
</dbReference>
<comment type="subcellular location">
    <subcellularLocation>
        <location evidence="3">Cytoplasm</location>
    </subcellularLocation>
</comment>
<dbReference type="GO" id="GO:0005524">
    <property type="term" value="F:ATP binding"/>
    <property type="evidence" value="ECO:0007669"/>
    <property type="project" value="InterPro"/>
</dbReference>
<dbReference type="FunFam" id="2.30.33.40:FF:000001">
    <property type="entry name" value="10 kDa chaperonin"/>
    <property type="match status" value="1"/>
</dbReference>
<dbReference type="CDD" id="cd00320">
    <property type="entry name" value="cpn10"/>
    <property type="match status" value="1"/>
</dbReference>
<dbReference type="Pfam" id="PF00166">
    <property type="entry name" value="Cpn10"/>
    <property type="match status" value="1"/>
</dbReference>
<comment type="caution">
    <text evidence="5">The sequence shown here is derived from an EMBL/GenBank/DDBJ whole genome shotgun (WGS) entry which is preliminary data.</text>
</comment>
<evidence type="ECO:0000256" key="3">
    <source>
        <dbReference type="HAMAP-Rule" id="MF_00580"/>
    </source>
</evidence>
<sequence>MLKPLGDRVVIEPVKEATTTKGGIVLPDSAQGKPVRGKVVAVGNGKLLDNGTRVPVDLKEGDIIIFAQYGGTNVEYDGTEYTILNERDVLAVVE</sequence>
<name>A0A841I524_9DEIO</name>
<comment type="function">
    <text evidence="3 4">Together with the chaperonin GroEL, plays an essential role in assisting protein folding. The GroEL-GroES system forms a nano-cage that allows encapsulation of the non-native substrate proteins and provides a physical environment optimized to promote and accelerate protein folding. GroES binds to the apical surface of the GroEL ring, thereby capping the opening of the GroEL channel.</text>
</comment>
<proteinExistence type="inferred from homology"/>
<reference evidence="5 6" key="1">
    <citation type="submission" date="2020-08" db="EMBL/GenBank/DDBJ databases">
        <title>Genomic Encyclopedia of Type Strains, Phase IV (KMG-IV): sequencing the most valuable type-strain genomes for metagenomic binning, comparative biology and taxonomic classification.</title>
        <authorList>
            <person name="Goeker M."/>
        </authorList>
    </citation>
    <scope>NUCLEOTIDE SEQUENCE [LARGE SCALE GENOMIC DNA]</scope>
    <source>
        <strain evidence="5 6">DSM 21458</strain>
    </source>
</reference>
<dbReference type="GO" id="GO:0046872">
    <property type="term" value="F:metal ion binding"/>
    <property type="evidence" value="ECO:0007669"/>
    <property type="project" value="TreeGrafter"/>
</dbReference>
<dbReference type="InterPro" id="IPR011032">
    <property type="entry name" value="GroES-like_sf"/>
</dbReference>
<dbReference type="GO" id="GO:0051082">
    <property type="term" value="F:unfolded protein binding"/>
    <property type="evidence" value="ECO:0007669"/>
    <property type="project" value="TreeGrafter"/>
</dbReference>
<dbReference type="SUPFAM" id="SSF50129">
    <property type="entry name" value="GroES-like"/>
    <property type="match status" value="1"/>
</dbReference>
<comment type="similarity">
    <text evidence="1 3 4">Belongs to the GroES chaperonin family.</text>
</comment>
<dbReference type="PRINTS" id="PR00297">
    <property type="entry name" value="CHAPERONIN10"/>
</dbReference>
<dbReference type="PANTHER" id="PTHR10772">
    <property type="entry name" value="10 KDA HEAT SHOCK PROTEIN"/>
    <property type="match status" value="1"/>
</dbReference>
<dbReference type="AlphaFoldDB" id="A0A841I524"/>
<dbReference type="SMART" id="SM00883">
    <property type="entry name" value="Cpn10"/>
    <property type="match status" value="1"/>
</dbReference>
<dbReference type="HAMAP" id="MF_00580">
    <property type="entry name" value="CH10"/>
    <property type="match status" value="1"/>
</dbReference>
<dbReference type="PANTHER" id="PTHR10772:SF58">
    <property type="entry name" value="CO-CHAPERONIN GROES"/>
    <property type="match status" value="1"/>
</dbReference>
<dbReference type="GO" id="GO:0051087">
    <property type="term" value="F:protein-folding chaperone binding"/>
    <property type="evidence" value="ECO:0007669"/>
    <property type="project" value="TreeGrafter"/>
</dbReference>
<comment type="subunit">
    <text evidence="3">Heptamer of 7 subunits arranged in a ring. Interacts with the chaperonin GroEL.</text>
</comment>
<dbReference type="NCBIfam" id="NF001531">
    <property type="entry name" value="PRK00364.2-2"/>
    <property type="match status" value="1"/>
</dbReference>
<dbReference type="Proteomes" id="UP000569951">
    <property type="component" value="Unassembled WGS sequence"/>
</dbReference>
<dbReference type="NCBIfam" id="NF001533">
    <property type="entry name" value="PRK00364.2-4"/>
    <property type="match status" value="1"/>
</dbReference>
<gene>
    <name evidence="3" type="primary">groES</name>
    <name evidence="3" type="synonym">groS</name>
    <name evidence="5" type="ORF">HNR42_002488</name>
</gene>
<evidence type="ECO:0000256" key="1">
    <source>
        <dbReference type="ARBA" id="ARBA00006975"/>
    </source>
</evidence>
<accession>A0A841I524</accession>
<keyword evidence="6" id="KW-1185">Reference proteome</keyword>
<organism evidence="5 6">
    <name type="scientific">Deinobacterium chartae</name>
    <dbReference type="NCBI Taxonomy" id="521158"/>
    <lineage>
        <taxon>Bacteria</taxon>
        <taxon>Thermotogati</taxon>
        <taxon>Deinococcota</taxon>
        <taxon>Deinococci</taxon>
        <taxon>Deinococcales</taxon>
        <taxon>Deinococcaceae</taxon>
        <taxon>Deinobacterium</taxon>
    </lineage>
</organism>
<dbReference type="PROSITE" id="PS00681">
    <property type="entry name" value="CHAPERONINS_CPN10"/>
    <property type="match status" value="1"/>
</dbReference>
<evidence type="ECO:0000256" key="2">
    <source>
        <dbReference type="ARBA" id="ARBA00023186"/>
    </source>
</evidence>
<evidence type="ECO:0000256" key="4">
    <source>
        <dbReference type="RuleBase" id="RU000535"/>
    </source>
</evidence>
<protein>
    <recommendedName>
        <fullName evidence="3">Co-chaperonin GroES</fullName>
    </recommendedName>
    <alternativeName>
        <fullName evidence="3">10 kDa chaperonin</fullName>
    </alternativeName>
    <alternativeName>
        <fullName evidence="3">Chaperonin-10</fullName>
        <shortName evidence="3">Cpn10</shortName>
    </alternativeName>
</protein>
<dbReference type="GO" id="GO:0044183">
    <property type="term" value="F:protein folding chaperone"/>
    <property type="evidence" value="ECO:0007669"/>
    <property type="project" value="InterPro"/>
</dbReference>
<dbReference type="EMBL" id="JACHHG010000009">
    <property type="protein sequence ID" value="MBB6099052.1"/>
    <property type="molecule type" value="Genomic_DNA"/>
</dbReference>
<dbReference type="GO" id="GO:0005737">
    <property type="term" value="C:cytoplasm"/>
    <property type="evidence" value="ECO:0007669"/>
    <property type="project" value="UniProtKB-SubCell"/>
</dbReference>
<evidence type="ECO:0000313" key="6">
    <source>
        <dbReference type="Proteomes" id="UP000569951"/>
    </source>
</evidence>
<evidence type="ECO:0000313" key="5">
    <source>
        <dbReference type="EMBL" id="MBB6099052.1"/>
    </source>
</evidence>
<dbReference type="NCBIfam" id="NF001534">
    <property type="entry name" value="PRK00364.2-5"/>
    <property type="match status" value="1"/>
</dbReference>
<dbReference type="InterPro" id="IPR018369">
    <property type="entry name" value="Chaprnonin_Cpn10_CS"/>
</dbReference>
<keyword evidence="2 3" id="KW-0143">Chaperone</keyword>
<dbReference type="RefSeq" id="WP_183987810.1">
    <property type="nucleotide sequence ID" value="NZ_JACHHG010000009.1"/>
</dbReference>
<keyword evidence="3" id="KW-0963">Cytoplasm</keyword>